<feature type="active site" description="Charge relay system" evidence="5 6">
    <location>
        <position position="218"/>
    </location>
</feature>
<reference evidence="9" key="1">
    <citation type="submission" date="2020-08" db="EMBL/GenBank/DDBJ databases">
        <title>Genome public.</title>
        <authorList>
            <person name="Liu C."/>
            <person name="Sun Q."/>
        </authorList>
    </citation>
    <scope>NUCLEOTIDE SEQUENCE</scope>
    <source>
        <strain evidence="9">N12</strain>
    </source>
</reference>
<evidence type="ECO:0000313" key="9">
    <source>
        <dbReference type="EMBL" id="MBC8594741.1"/>
    </source>
</evidence>
<dbReference type="Gene3D" id="3.40.50.200">
    <property type="entry name" value="Peptidase S8/S53 domain"/>
    <property type="match status" value="2"/>
</dbReference>
<dbReference type="InterPro" id="IPR000209">
    <property type="entry name" value="Peptidase_S8/S53_dom"/>
</dbReference>
<dbReference type="Pfam" id="PF18962">
    <property type="entry name" value="Por_Secre_tail"/>
    <property type="match status" value="1"/>
</dbReference>
<dbReference type="InterPro" id="IPR023828">
    <property type="entry name" value="Peptidase_S8_Ser-AS"/>
</dbReference>
<dbReference type="InterPro" id="IPR036852">
    <property type="entry name" value="Peptidase_S8/S53_dom_sf"/>
</dbReference>
<dbReference type="InterPro" id="IPR022398">
    <property type="entry name" value="Peptidase_S8_His-AS"/>
</dbReference>
<feature type="domain" description="Peptidase S8/S53" evidence="7">
    <location>
        <begin position="148"/>
        <end position="331"/>
    </location>
</feature>
<name>A0A926F7F6_9BACT</name>
<dbReference type="Proteomes" id="UP000651085">
    <property type="component" value="Unassembled WGS sequence"/>
</dbReference>
<comment type="caution">
    <text evidence="9">The sequence shown here is derived from an EMBL/GenBank/DDBJ whole genome shotgun (WGS) entry which is preliminary data.</text>
</comment>
<dbReference type="InterPro" id="IPR026444">
    <property type="entry name" value="Secre_tail"/>
</dbReference>
<evidence type="ECO:0000256" key="6">
    <source>
        <dbReference type="PROSITE-ProRule" id="PRU01240"/>
    </source>
</evidence>
<keyword evidence="3 6" id="KW-0378">Hydrolase</keyword>
<dbReference type="NCBIfam" id="TIGR04183">
    <property type="entry name" value="Por_Secre_tail"/>
    <property type="match status" value="1"/>
</dbReference>
<evidence type="ECO:0000256" key="5">
    <source>
        <dbReference type="PIRSR" id="PIRSR615500-1"/>
    </source>
</evidence>
<keyword evidence="4 6" id="KW-0720">Serine protease</keyword>
<dbReference type="AlphaFoldDB" id="A0A926F7F6"/>
<accession>A0A926F7F6</accession>
<comment type="similarity">
    <text evidence="1 6">Belongs to the peptidase S8 family.</text>
</comment>
<dbReference type="PRINTS" id="PR00723">
    <property type="entry name" value="SUBTILISIN"/>
</dbReference>
<dbReference type="RefSeq" id="WP_262435831.1">
    <property type="nucleotide sequence ID" value="NZ_JACRTF010000001.1"/>
</dbReference>
<dbReference type="PROSITE" id="PS00138">
    <property type="entry name" value="SUBTILASE_SER"/>
    <property type="match status" value="1"/>
</dbReference>
<protein>
    <submittedName>
        <fullName evidence="9">S8 family peptidase</fullName>
    </submittedName>
</protein>
<sequence length="737" mass="80910">MKSVWLLILFITFSIVGYSQSKMSTNTSLLLMSLKHDTLSENYSKRIDKRFAVRMLGNERYVNAFIHLSDADKAYPALEELGVKVNSKFTGVITASVPVNEIESIAALDYVTYIEVGTPVHDLMDNARVAIQADDVRQGIDLPHPFLGTGVIVGVVDMGLEYGNPNFYNYDKTELRVKRVWDQQNSTGTSPEGFHYGTEFTTEDDILNAEYDTDSECHGTHVAGIAAGADTIDNVFYGIAGDADLAFVGYNGEFDGWDNISICDGIKYIFDYATSVNKPCVVNLSLGAWFGPRDGTSTFDKLTDSMQGEGRIVVAAASNEGDLPNHISKTFSSESNDSLSSFTKFSIATEGFVEIWGERGMKYTIQLFSYNIVDKKVRTYFDRIDASLEAGNEKIYSFTDRYKEGFEGEVSIVSEISPLNGKPHVTISQNFHLLIGGNYIGFTIRPITSGTVHAWVDDENGMTFTNLGINGYTSGDGKNSITEIGSGKRIVTVGAYVTRNSYTDMKGKNHNSGEIKGDIASFSSLGPTPDGRIKPEVTAPGSMVVSSISSYYDHLRSETILYKKEWNGRECYYAAKQGTSMATPCVAGAVATWLQANNNLTPEDVKSILKKTSIQDSFTGRLPEDGSNTWGYGKLNAWEGVKECLKMNPEGIESETVKPVIILSNDSNGFNLLFTQPSDHTKISVFDINGRQINDRQINGVGSGEEIPIRLEGVSSGLYIVKVISGYYSFVSKVILK</sequence>
<dbReference type="GO" id="GO:0006508">
    <property type="term" value="P:proteolysis"/>
    <property type="evidence" value="ECO:0007669"/>
    <property type="project" value="UniProtKB-KW"/>
</dbReference>
<dbReference type="PROSITE" id="PS51892">
    <property type="entry name" value="SUBTILASE"/>
    <property type="match status" value="1"/>
</dbReference>
<keyword evidence="2 6" id="KW-0645">Protease</keyword>
<feature type="active site" description="Charge relay system" evidence="5 6">
    <location>
        <position position="580"/>
    </location>
</feature>
<evidence type="ECO:0000256" key="3">
    <source>
        <dbReference type="ARBA" id="ARBA00022801"/>
    </source>
</evidence>
<dbReference type="Pfam" id="PF00082">
    <property type="entry name" value="Peptidase_S8"/>
    <property type="match status" value="2"/>
</dbReference>
<feature type="domain" description="Secretion system C-terminal sorting" evidence="8">
    <location>
        <begin position="670"/>
        <end position="735"/>
    </location>
</feature>
<evidence type="ECO:0000259" key="7">
    <source>
        <dbReference type="Pfam" id="PF00082"/>
    </source>
</evidence>
<gene>
    <name evidence="9" type="ORF">H8744_16145</name>
</gene>
<evidence type="ECO:0000256" key="2">
    <source>
        <dbReference type="ARBA" id="ARBA00022670"/>
    </source>
</evidence>
<evidence type="ECO:0000256" key="4">
    <source>
        <dbReference type="ARBA" id="ARBA00022825"/>
    </source>
</evidence>
<keyword evidence="10" id="KW-1185">Reference proteome</keyword>
<dbReference type="InterPro" id="IPR050131">
    <property type="entry name" value="Peptidase_S8_subtilisin-like"/>
</dbReference>
<feature type="active site" description="Charge relay system" evidence="5 6">
    <location>
        <position position="157"/>
    </location>
</feature>
<organism evidence="9 10">
    <name type="scientific">Jilunia laotingensis</name>
    <dbReference type="NCBI Taxonomy" id="2763675"/>
    <lineage>
        <taxon>Bacteria</taxon>
        <taxon>Pseudomonadati</taxon>
        <taxon>Bacteroidota</taxon>
        <taxon>Bacteroidia</taxon>
        <taxon>Bacteroidales</taxon>
        <taxon>Bacteroidaceae</taxon>
        <taxon>Jilunia</taxon>
    </lineage>
</organism>
<dbReference type="PANTHER" id="PTHR43806:SF11">
    <property type="entry name" value="CEREVISIN-RELATED"/>
    <property type="match status" value="1"/>
</dbReference>
<dbReference type="PROSITE" id="PS00137">
    <property type="entry name" value="SUBTILASE_HIS"/>
    <property type="match status" value="1"/>
</dbReference>
<dbReference type="EMBL" id="JACRTF010000001">
    <property type="protein sequence ID" value="MBC8594741.1"/>
    <property type="molecule type" value="Genomic_DNA"/>
</dbReference>
<evidence type="ECO:0000256" key="1">
    <source>
        <dbReference type="ARBA" id="ARBA00011073"/>
    </source>
</evidence>
<dbReference type="GO" id="GO:0004252">
    <property type="term" value="F:serine-type endopeptidase activity"/>
    <property type="evidence" value="ECO:0007669"/>
    <property type="project" value="UniProtKB-UniRule"/>
</dbReference>
<dbReference type="SUPFAM" id="SSF52743">
    <property type="entry name" value="Subtilisin-like"/>
    <property type="match status" value="1"/>
</dbReference>
<dbReference type="InterPro" id="IPR015500">
    <property type="entry name" value="Peptidase_S8_subtilisin-rel"/>
</dbReference>
<evidence type="ECO:0000259" key="8">
    <source>
        <dbReference type="Pfam" id="PF18962"/>
    </source>
</evidence>
<proteinExistence type="inferred from homology"/>
<feature type="domain" description="Peptidase S8/S53" evidence="7">
    <location>
        <begin position="485"/>
        <end position="619"/>
    </location>
</feature>
<dbReference type="PANTHER" id="PTHR43806">
    <property type="entry name" value="PEPTIDASE S8"/>
    <property type="match status" value="1"/>
</dbReference>
<evidence type="ECO:0000313" key="10">
    <source>
        <dbReference type="Proteomes" id="UP000651085"/>
    </source>
</evidence>